<protein>
    <submittedName>
        <fullName evidence="1">Uncharacterized protein</fullName>
    </submittedName>
</protein>
<sequence>MTFPRCRCAVQVDDRYNRSSAHIVAVERIPIIGRAQQGQDLGGLSTRGNQRLGRGGELGVRRPNPPVMGAKNEARLAMTFRTFARLTWHEGHTIGARSFDVLRMKCSSPCGLAPLPTAFETGTECLDTTWCKRSGTMVLEPLQRDTLLFPPLASLYKDGV</sequence>
<dbReference type="AlphaFoldDB" id="A0A9Q1GMX8"/>
<evidence type="ECO:0000313" key="1">
    <source>
        <dbReference type="EMBL" id="KAJ8422124.1"/>
    </source>
</evidence>
<gene>
    <name evidence="1" type="ORF">Cgig2_006432</name>
</gene>
<accession>A0A9Q1GMX8</accession>
<evidence type="ECO:0000313" key="2">
    <source>
        <dbReference type="Proteomes" id="UP001153076"/>
    </source>
</evidence>
<keyword evidence="2" id="KW-1185">Reference proteome</keyword>
<organism evidence="1 2">
    <name type="scientific">Carnegiea gigantea</name>
    <dbReference type="NCBI Taxonomy" id="171969"/>
    <lineage>
        <taxon>Eukaryota</taxon>
        <taxon>Viridiplantae</taxon>
        <taxon>Streptophyta</taxon>
        <taxon>Embryophyta</taxon>
        <taxon>Tracheophyta</taxon>
        <taxon>Spermatophyta</taxon>
        <taxon>Magnoliopsida</taxon>
        <taxon>eudicotyledons</taxon>
        <taxon>Gunneridae</taxon>
        <taxon>Pentapetalae</taxon>
        <taxon>Caryophyllales</taxon>
        <taxon>Cactineae</taxon>
        <taxon>Cactaceae</taxon>
        <taxon>Cactoideae</taxon>
        <taxon>Echinocereeae</taxon>
        <taxon>Carnegiea</taxon>
    </lineage>
</organism>
<comment type="caution">
    <text evidence="1">The sequence shown here is derived from an EMBL/GenBank/DDBJ whole genome shotgun (WGS) entry which is preliminary data.</text>
</comment>
<proteinExistence type="predicted"/>
<dbReference type="EMBL" id="JAKOGI010002382">
    <property type="protein sequence ID" value="KAJ8422124.1"/>
    <property type="molecule type" value="Genomic_DNA"/>
</dbReference>
<name>A0A9Q1GMX8_9CARY</name>
<dbReference type="Proteomes" id="UP001153076">
    <property type="component" value="Unassembled WGS sequence"/>
</dbReference>
<reference evidence="1" key="1">
    <citation type="submission" date="2022-04" db="EMBL/GenBank/DDBJ databases">
        <title>Carnegiea gigantea Genome sequencing and assembly v2.</title>
        <authorList>
            <person name="Copetti D."/>
            <person name="Sanderson M.J."/>
            <person name="Burquez A."/>
            <person name="Wojciechowski M.F."/>
        </authorList>
    </citation>
    <scope>NUCLEOTIDE SEQUENCE</scope>
    <source>
        <strain evidence="1">SGP5-SGP5p</strain>
        <tissue evidence="1">Aerial part</tissue>
    </source>
</reference>